<name>A0A6S6UHU2_9GAMM</name>
<dbReference type="AlphaFoldDB" id="A0A6S6UHU2"/>
<organism evidence="1">
    <name type="scientific">uncultured Thiotrichaceae bacterium</name>
    <dbReference type="NCBI Taxonomy" id="298394"/>
    <lineage>
        <taxon>Bacteria</taxon>
        <taxon>Pseudomonadati</taxon>
        <taxon>Pseudomonadota</taxon>
        <taxon>Gammaproteobacteria</taxon>
        <taxon>Thiotrichales</taxon>
        <taxon>Thiotrichaceae</taxon>
        <taxon>environmental samples</taxon>
    </lineage>
</organism>
<evidence type="ECO:0000313" key="1">
    <source>
        <dbReference type="EMBL" id="CAA6826789.1"/>
    </source>
</evidence>
<accession>A0A6S6UHU2</accession>
<proteinExistence type="predicted"/>
<dbReference type="EMBL" id="CACVAY010000137">
    <property type="protein sequence ID" value="CAA6826789.1"/>
    <property type="molecule type" value="Genomic_DNA"/>
</dbReference>
<sequence>MRKSYNTKNMPDAPNENSELGIGEIEHYLRVVGGGDEFRENAEMKAKYFNADGTLNTEAIRAADVYELISPSPRRALDLNKAYMTIVKDQDFIHGRDANLKPANNVYRRINEDVPVLPQEKTQKCSGLIILYIITRTLDHSSSRLEVKHGNKLYKRI</sequence>
<gene>
    <name evidence="1" type="ORF">HELGO_WM60758</name>
</gene>
<protein>
    <submittedName>
        <fullName evidence="1">Uncharacterized protein</fullName>
    </submittedName>
</protein>
<reference evidence="1" key="1">
    <citation type="submission" date="2020-01" db="EMBL/GenBank/DDBJ databases">
        <authorList>
            <person name="Meier V. D."/>
            <person name="Meier V D."/>
        </authorList>
    </citation>
    <scope>NUCLEOTIDE SEQUENCE</scope>
    <source>
        <strain evidence="1">HLG_WM_MAG_07</strain>
    </source>
</reference>